<evidence type="ECO:0000313" key="4">
    <source>
        <dbReference type="EMBL" id="VVP25622.1"/>
    </source>
</evidence>
<dbReference type="Proteomes" id="UP000326067">
    <property type="component" value="Unassembled WGS sequence"/>
</dbReference>
<dbReference type="Gene3D" id="3.90.550.10">
    <property type="entry name" value="Spore Coat Polysaccharide Biosynthesis Protein SpsA, Chain A"/>
    <property type="match status" value="1"/>
</dbReference>
<dbReference type="InterPro" id="IPR032719">
    <property type="entry name" value="WbsX"/>
</dbReference>
<dbReference type="EC" id="2.4.2.53" evidence="4"/>
<gene>
    <name evidence="4" type="primary">arnC</name>
    <name evidence="4" type="ORF">PS847_04072</name>
</gene>
<dbReference type="CDD" id="cd00761">
    <property type="entry name" value="Glyco_tranf_GTA_type"/>
    <property type="match status" value="1"/>
</dbReference>
<dbReference type="PANTHER" id="PTHR22916:SF3">
    <property type="entry name" value="UDP-GLCNAC:BETAGAL BETA-1,3-N-ACETYLGLUCOSAMINYLTRANSFERASE-LIKE PROTEIN 1"/>
    <property type="match status" value="1"/>
</dbReference>
<organism evidence="4 5">
    <name type="scientific">Pseudomonas fluorescens</name>
    <dbReference type="NCBI Taxonomy" id="294"/>
    <lineage>
        <taxon>Bacteria</taxon>
        <taxon>Pseudomonadati</taxon>
        <taxon>Pseudomonadota</taxon>
        <taxon>Gammaproteobacteria</taxon>
        <taxon>Pseudomonadales</taxon>
        <taxon>Pseudomonadaceae</taxon>
        <taxon>Pseudomonas</taxon>
    </lineage>
</organism>
<evidence type="ECO:0000259" key="3">
    <source>
        <dbReference type="Pfam" id="PF00535"/>
    </source>
</evidence>
<dbReference type="PANTHER" id="PTHR22916">
    <property type="entry name" value="GLYCOSYLTRANSFERASE"/>
    <property type="match status" value="1"/>
</dbReference>
<dbReference type="RefSeq" id="WP_150637728.1">
    <property type="nucleotide sequence ID" value="NZ_CABVIC010000004.1"/>
</dbReference>
<sequence>MLNISEWPPSDEAAVFNYLRWSGYRSEQHKLLYVSTPKVACTSLKWWFASLVGCSKALNEITDSAESNPDQIVHEMHRVAPTVTGLAPEALHEALTSDSYFRFAVVRNPYKRIFSAWQSKLLLQEPQQVGPYLQRDFYHQPLKDAKDISLAFEGFLEHLASQEAPTFWDQHWTPQVMLLRPDLINYSVLAKIEESSRLSKALSEHLGEFLPDPFAERRANESLIPYLPEFVTERSASLIRSLYAEDFAVLGYDTEPPKAKESFTHDELMLALRAIKLIRGRHKSLGERTARIVTLGQTVGMLEGKVGSLNASLVEGATQITELRLLAGKREAEIANLTRQIDILKAQVVGGEEKISSLQQQRDSEVAAVRQELQKTHNSHSWRVTSPLRRASVLARRTIRRLSNTSLGKAIEVLKKRRSPAGESSIELLNASELFDESYYLSKNPDVKDQGVDPLMHYLIDGWKEGRNPSALFNTEKYLRDYPDVAAAAVNPLVHYLKSGSLEGRSIAGHARTWTRKKRVEVEAIPRVFKQVAPDVIAEQVEVIKNSGLFDADYYLAMYPELKNIGLEPVRHYCSFGWFEGKNPSDDFDTVGYLEMYKDIAAANINPFWHYVVSGASEQRIAVPGAMIRYEDDINFGRAKNSIKLFALYVLPQWDKFREARAASKGGAQLLPNDYLGFYDPLDSQVLAKQVGLAKAHGLYGFCFEWNSSEGIEDKRQPVDVFLDHKNIQFQFCVKISEQEKKVPVRLREAVRDRRYLRIDGRPVVVIECSGRNNFDVINELHDQLVQHDIDVYLIVQSTQINETVWSEKLSSLCDGVLELPVEPVSGEIGTFAPQRKNGISAVPYSVIVANGITRAENAQSHSFPVFNGITLARDESAYDANSPLVYTRFLAREYRRWLDATIKSAKNTHSEDRQLVFVNAWNDWSRGLFLEPDKIAGFGRVNETSRALLDIKSATLMPKVSVVVPNYNHERFLRKRLDSIYGQTYKNFEVILMDDCSSDQSRSILNEYAQRFPDVTVTLFNENNSGGVFRQWAKGIKAATGDLVWVAESDDYCDENFLQALVRCFDDEAVMLAYARCEFVTSDEVVQEGEFHKYVSDLECAEKWTESYVDTAHSEVRYALGIKNTIPNASGVVFKRPIDLPLLDDEAWLSMRVAGDWVFYLHLIRGGKVAYSVEGTNFFRRYVGSAAELTYKREVFYRELGMASQTVQALYNVPLSVLEMCEESSQRLYDINVGNSQQEFYAWYGRDAISEARANRTPNIMVSTIGFYPGGAEILPIRLANEFKRQGFSVLLLSAGLTAREDGVRRMLRADVPLVETNDLHEVKSLIHEFGIEALNSHQWHTQKYPISLPGVFSELGSHVASLHGMIEHGEAFAVTHEQLKAANSEVTTWVYTAEKNIVPFANLSICEKDPERFVKVPNGLQPPAVVAIEREQLGIAQDAFVLCCVSRAIPDKGWDETIQAVALARNLSGVDIRLLLVGNGPVYDEYCRVGAPDFVCLTGFSDNSVGHYAAADMGIMLTKFKSESFPLTIVDCLFAGKPYIASDVGDIRNMLTIGDQMAGEVIVLEDWEIPIEHTAKVIADFASKKARYDEVLGLVKEVSSRYRIDAVAGQYIRLFERDIKARREERAGDESALVSPPAV</sequence>
<keyword evidence="4" id="KW-0808">Transferase</keyword>
<dbReference type="Gene3D" id="3.40.50.2000">
    <property type="entry name" value="Glycogen Phosphorylase B"/>
    <property type="match status" value="2"/>
</dbReference>
<proteinExistence type="predicted"/>
<keyword evidence="2" id="KW-0175">Coiled coil</keyword>
<dbReference type="EMBL" id="CABVIC010000004">
    <property type="protein sequence ID" value="VVP25622.1"/>
    <property type="molecule type" value="Genomic_DNA"/>
</dbReference>
<dbReference type="Pfam" id="PF00535">
    <property type="entry name" value="Glycos_transf_2"/>
    <property type="match status" value="1"/>
</dbReference>
<dbReference type="Pfam" id="PF14307">
    <property type="entry name" value="Glyco_tran_WbsX"/>
    <property type="match status" value="2"/>
</dbReference>
<keyword evidence="1" id="KW-1003">Cell membrane</keyword>
<keyword evidence="4" id="KW-0328">Glycosyltransferase</keyword>
<dbReference type="Pfam" id="PF13692">
    <property type="entry name" value="Glyco_trans_1_4"/>
    <property type="match status" value="1"/>
</dbReference>
<dbReference type="InterPro" id="IPR005331">
    <property type="entry name" value="Sulfotransferase"/>
</dbReference>
<dbReference type="GO" id="GO:0008146">
    <property type="term" value="F:sulfotransferase activity"/>
    <property type="evidence" value="ECO:0007669"/>
    <property type="project" value="InterPro"/>
</dbReference>
<dbReference type="SUPFAM" id="SSF53756">
    <property type="entry name" value="UDP-Glycosyltransferase/glycogen phosphorylase"/>
    <property type="match status" value="1"/>
</dbReference>
<dbReference type="CDD" id="cd03801">
    <property type="entry name" value="GT4_PimA-like"/>
    <property type="match status" value="1"/>
</dbReference>
<dbReference type="InterPro" id="IPR001173">
    <property type="entry name" value="Glyco_trans_2-like"/>
</dbReference>
<dbReference type="GO" id="GO:0016758">
    <property type="term" value="F:hexosyltransferase activity"/>
    <property type="evidence" value="ECO:0007669"/>
    <property type="project" value="UniProtKB-ARBA"/>
</dbReference>
<feature type="coiled-coil region" evidence="2">
    <location>
        <begin position="327"/>
        <end position="361"/>
    </location>
</feature>
<dbReference type="Pfam" id="PF03567">
    <property type="entry name" value="Sulfotransfer_2"/>
    <property type="match status" value="1"/>
</dbReference>
<protein>
    <submittedName>
        <fullName evidence="4">Undecaprenyl-phosphate 4-deoxy-4-formamido-L-arabinose transferase</fullName>
        <ecNumber evidence="4">2.4.2.53</ecNumber>
    </submittedName>
</protein>
<dbReference type="Gene3D" id="3.20.20.80">
    <property type="entry name" value="Glycosidases"/>
    <property type="match status" value="1"/>
</dbReference>
<evidence type="ECO:0000256" key="1">
    <source>
        <dbReference type="ARBA" id="ARBA00022519"/>
    </source>
</evidence>
<dbReference type="GO" id="GO:0099621">
    <property type="term" value="F:undecaprenyl-phosphate 4-deoxy-4-formamido-L-arabinose transferase activity"/>
    <property type="evidence" value="ECO:0007669"/>
    <property type="project" value="UniProtKB-EC"/>
</dbReference>
<dbReference type="InterPro" id="IPR029044">
    <property type="entry name" value="Nucleotide-diphossugar_trans"/>
</dbReference>
<feature type="domain" description="Glycosyltransferase 2-like" evidence="3">
    <location>
        <begin position="962"/>
        <end position="1074"/>
    </location>
</feature>
<accession>A0A5E7MLV4</accession>
<evidence type="ECO:0000313" key="5">
    <source>
        <dbReference type="Proteomes" id="UP000326067"/>
    </source>
</evidence>
<reference evidence="4 5" key="1">
    <citation type="submission" date="2019-09" db="EMBL/GenBank/DDBJ databases">
        <authorList>
            <person name="Chandra G."/>
            <person name="Truman W A."/>
        </authorList>
    </citation>
    <scope>NUCLEOTIDE SEQUENCE [LARGE SCALE GENOMIC DNA]</scope>
    <source>
        <strain evidence="4">PS847</strain>
    </source>
</reference>
<dbReference type="SUPFAM" id="SSF53448">
    <property type="entry name" value="Nucleotide-diphospho-sugar transferases"/>
    <property type="match status" value="1"/>
</dbReference>
<keyword evidence="1" id="KW-0472">Membrane</keyword>
<dbReference type="GO" id="GO:0016020">
    <property type="term" value="C:membrane"/>
    <property type="evidence" value="ECO:0007669"/>
    <property type="project" value="InterPro"/>
</dbReference>
<evidence type="ECO:0000256" key="2">
    <source>
        <dbReference type="SAM" id="Coils"/>
    </source>
</evidence>
<name>A0A5E7MLV4_PSEFL</name>
<keyword evidence="1" id="KW-0997">Cell inner membrane</keyword>